<dbReference type="Gene3D" id="1.10.3470.10">
    <property type="entry name" value="ABC transporter involved in vitamin B12 uptake, BtuC"/>
    <property type="match status" value="1"/>
</dbReference>
<keyword evidence="10" id="KW-1185">Reference proteome</keyword>
<feature type="transmembrane region" description="Helical" evidence="8">
    <location>
        <begin position="202"/>
        <end position="227"/>
    </location>
</feature>
<dbReference type="PANTHER" id="PTHR30472:SF30">
    <property type="entry name" value="IRON-UPTAKE SYSTEM PERMEASE PROTEIN FEUB"/>
    <property type="match status" value="1"/>
</dbReference>
<evidence type="ECO:0000256" key="8">
    <source>
        <dbReference type="SAM" id="Phobius"/>
    </source>
</evidence>
<dbReference type="Pfam" id="PF01032">
    <property type="entry name" value="FecCD"/>
    <property type="match status" value="1"/>
</dbReference>
<feature type="transmembrane region" description="Helical" evidence="8">
    <location>
        <begin position="159"/>
        <end position="181"/>
    </location>
</feature>
<comment type="similarity">
    <text evidence="2">Belongs to the binding-protein-dependent transport system permease family. FecCD subfamily.</text>
</comment>
<feature type="transmembrane region" description="Helical" evidence="8">
    <location>
        <begin position="127"/>
        <end position="147"/>
    </location>
</feature>
<dbReference type="CDD" id="cd06550">
    <property type="entry name" value="TM_ABC_iron-siderophores_like"/>
    <property type="match status" value="1"/>
</dbReference>
<dbReference type="GO" id="GO:0033214">
    <property type="term" value="P:siderophore-iron import into cell"/>
    <property type="evidence" value="ECO:0007669"/>
    <property type="project" value="TreeGrafter"/>
</dbReference>
<dbReference type="Proteomes" id="UP000239663">
    <property type="component" value="Unassembled WGS sequence"/>
</dbReference>
<evidence type="ECO:0000313" key="9">
    <source>
        <dbReference type="EMBL" id="PQD96815.1"/>
    </source>
</evidence>
<protein>
    <submittedName>
        <fullName evidence="9">Ferrichrome ABC transporter permease</fullName>
    </submittedName>
</protein>
<evidence type="ECO:0000256" key="4">
    <source>
        <dbReference type="ARBA" id="ARBA00022475"/>
    </source>
</evidence>
<name>A0A2S7N4B5_9BACI</name>
<keyword evidence="5 8" id="KW-0812">Transmembrane</keyword>
<evidence type="ECO:0000256" key="3">
    <source>
        <dbReference type="ARBA" id="ARBA00022448"/>
    </source>
</evidence>
<reference evidence="9 10" key="1">
    <citation type="submission" date="2017-12" db="EMBL/GenBank/DDBJ databases">
        <title>Taxonomic description and draft genome of Pradoshia cofamensis Gen. nov., sp. nov., a thermotolerant bacillale isolated from anterior gut of earthworm Eisenia fetida.</title>
        <authorList>
            <person name="Saha T."/>
            <person name="Chakraborty R."/>
        </authorList>
    </citation>
    <scope>NUCLEOTIDE SEQUENCE [LARGE SCALE GENOMIC DNA]</scope>
    <source>
        <strain evidence="9 10">EAG3</strain>
    </source>
</reference>
<organism evidence="9 10">
    <name type="scientific">Pradoshia eiseniae</name>
    <dbReference type="NCBI Taxonomy" id="2064768"/>
    <lineage>
        <taxon>Bacteria</taxon>
        <taxon>Bacillati</taxon>
        <taxon>Bacillota</taxon>
        <taxon>Bacilli</taxon>
        <taxon>Bacillales</taxon>
        <taxon>Bacillaceae</taxon>
        <taxon>Pradoshia</taxon>
    </lineage>
</organism>
<dbReference type="AlphaFoldDB" id="A0A2S7N4B5"/>
<sequence length="343" mass="36272">MITGKEKSAQWKPAQPIAILIVAPFIMVAVVILSVLYGAKDMSFSIVLDAILHYDRENVDHAIIVTSRLPRVLAALLVGAFLAISGAVMQGMTRNYLASPSIMGVTDGSAFFITIAMILLPGASNLTMIMLSMAGSAFGALIVFGFGSLLRGGLSPVRLAIIGTVIGTFLSSLSALMATYFQISQDISFWYNAKLHQADMDMLLLALPLGLVGFILALLLSGSLTILSLGDETAVSLGQRTTVVKALAMIAVIAMTGTAVALVGKIGFVGLIIPHITRFLVGVDYRWLIPCSGVIGAIFLACCDLASRFINYPFETPIGVVTAIIGVPFFLYLIRTKGGGKHA</sequence>
<feature type="transmembrane region" description="Helical" evidence="8">
    <location>
        <begin position="316"/>
        <end position="334"/>
    </location>
</feature>
<feature type="transmembrane region" description="Helical" evidence="8">
    <location>
        <begin position="72"/>
        <end position="89"/>
    </location>
</feature>
<evidence type="ECO:0000256" key="7">
    <source>
        <dbReference type="ARBA" id="ARBA00023136"/>
    </source>
</evidence>
<feature type="transmembrane region" description="Helical" evidence="8">
    <location>
        <begin position="101"/>
        <end position="120"/>
    </location>
</feature>
<comment type="subcellular location">
    <subcellularLocation>
        <location evidence="1">Cell membrane</location>
        <topology evidence="1">Multi-pass membrane protein</topology>
    </subcellularLocation>
</comment>
<feature type="transmembrane region" description="Helical" evidence="8">
    <location>
        <begin position="17"/>
        <end position="39"/>
    </location>
</feature>
<evidence type="ECO:0000256" key="5">
    <source>
        <dbReference type="ARBA" id="ARBA00022692"/>
    </source>
</evidence>
<keyword evidence="3" id="KW-0813">Transport</keyword>
<dbReference type="InterPro" id="IPR000522">
    <property type="entry name" value="ABC_transptr_permease_BtuC"/>
</dbReference>
<dbReference type="SUPFAM" id="SSF81345">
    <property type="entry name" value="ABC transporter involved in vitamin B12 uptake, BtuC"/>
    <property type="match status" value="1"/>
</dbReference>
<proteinExistence type="inferred from homology"/>
<dbReference type="FunFam" id="1.10.3470.10:FF:000001">
    <property type="entry name" value="Vitamin B12 ABC transporter permease BtuC"/>
    <property type="match status" value="1"/>
</dbReference>
<evidence type="ECO:0000313" key="10">
    <source>
        <dbReference type="Proteomes" id="UP000239663"/>
    </source>
</evidence>
<dbReference type="EMBL" id="PKOZ01000001">
    <property type="protein sequence ID" value="PQD96815.1"/>
    <property type="molecule type" value="Genomic_DNA"/>
</dbReference>
<keyword evidence="4" id="KW-1003">Cell membrane</keyword>
<gene>
    <name evidence="9" type="ORF">CYL18_02695</name>
</gene>
<evidence type="ECO:0000256" key="6">
    <source>
        <dbReference type="ARBA" id="ARBA00022989"/>
    </source>
</evidence>
<feature type="transmembrane region" description="Helical" evidence="8">
    <location>
        <begin position="285"/>
        <end position="310"/>
    </location>
</feature>
<evidence type="ECO:0000256" key="1">
    <source>
        <dbReference type="ARBA" id="ARBA00004651"/>
    </source>
</evidence>
<dbReference type="GO" id="GO:0005886">
    <property type="term" value="C:plasma membrane"/>
    <property type="evidence" value="ECO:0007669"/>
    <property type="project" value="UniProtKB-SubCell"/>
</dbReference>
<dbReference type="OrthoDB" id="9811721at2"/>
<feature type="transmembrane region" description="Helical" evidence="8">
    <location>
        <begin position="247"/>
        <end position="273"/>
    </location>
</feature>
<dbReference type="PANTHER" id="PTHR30472">
    <property type="entry name" value="FERRIC ENTEROBACTIN TRANSPORT SYSTEM PERMEASE PROTEIN"/>
    <property type="match status" value="1"/>
</dbReference>
<comment type="caution">
    <text evidence="9">The sequence shown here is derived from an EMBL/GenBank/DDBJ whole genome shotgun (WGS) entry which is preliminary data.</text>
</comment>
<dbReference type="InterPro" id="IPR037294">
    <property type="entry name" value="ABC_BtuC-like"/>
</dbReference>
<keyword evidence="6 8" id="KW-1133">Transmembrane helix</keyword>
<accession>A0A2S7N4B5</accession>
<evidence type="ECO:0000256" key="2">
    <source>
        <dbReference type="ARBA" id="ARBA00007935"/>
    </source>
</evidence>
<dbReference type="GO" id="GO:0022857">
    <property type="term" value="F:transmembrane transporter activity"/>
    <property type="evidence" value="ECO:0007669"/>
    <property type="project" value="InterPro"/>
</dbReference>
<keyword evidence="7 8" id="KW-0472">Membrane</keyword>
<dbReference type="RefSeq" id="WP_104847911.1">
    <property type="nucleotide sequence ID" value="NZ_PKOZ01000001.1"/>
</dbReference>